<dbReference type="AlphaFoldDB" id="A0A3N7FVB3"/>
<reference evidence="1 2" key="1">
    <citation type="journal article" date="2006" name="Science">
        <title>The genome of black cottonwood, Populus trichocarpa (Torr. &amp; Gray).</title>
        <authorList>
            <person name="Tuskan G.A."/>
            <person name="Difazio S."/>
            <person name="Jansson S."/>
            <person name="Bohlmann J."/>
            <person name="Grigoriev I."/>
            <person name="Hellsten U."/>
            <person name="Putnam N."/>
            <person name="Ralph S."/>
            <person name="Rombauts S."/>
            <person name="Salamov A."/>
            <person name="Schein J."/>
            <person name="Sterck L."/>
            <person name="Aerts A."/>
            <person name="Bhalerao R.R."/>
            <person name="Bhalerao R.P."/>
            <person name="Blaudez D."/>
            <person name="Boerjan W."/>
            <person name="Brun A."/>
            <person name="Brunner A."/>
            <person name="Busov V."/>
            <person name="Campbell M."/>
            <person name="Carlson J."/>
            <person name="Chalot M."/>
            <person name="Chapman J."/>
            <person name="Chen G.L."/>
            <person name="Cooper D."/>
            <person name="Coutinho P.M."/>
            <person name="Couturier J."/>
            <person name="Covert S."/>
            <person name="Cronk Q."/>
            <person name="Cunningham R."/>
            <person name="Davis J."/>
            <person name="Degroeve S."/>
            <person name="Dejardin A."/>
            <person name="Depamphilis C."/>
            <person name="Detter J."/>
            <person name="Dirks B."/>
            <person name="Dubchak I."/>
            <person name="Duplessis S."/>
            <person name="Ehlting J."/>
            <person name="Ellis B."/>
            <person name="Gendler K."/>
            <person name="Goodstein D."/>
            <person name="Gribskov M."/>
            <person name="Grimwood J."/>
            <person name="Groover A."/>
            <person name="Gunter L."/>
            <person name="Hamberger B."/>
            <person name="Heinze B."/>
            <person name="Helariutta Y."/>
            <person name="Henrissat B."/>
            <person name="Holligan D."/>
            <person name="Holt R."/>
            <person name="Huang W."/>
            <person name="Islam-Faridi N."/>
            <person name="Jones S."/>
            <person name="Jones-Rhoades M."/>
            <person name="Jorgensen R."/>
            <person name="Joshi C."/>
            <person name="Kangasjarvi J."/>
            <person name="Karlsson J."/>
            <person name="Kelleher C."/>
            <person name="Kirkpatrick R."/>
            <person name="Kirst M."/>
            <person name="Kohler A."/>
            <person name="Kalluri U."/>
            <person name="Larimer F."/>
            <person name="Leebens-Mack J."/>
            <person name="Leple J.C."/>
            <person name="Locascio P."/>
            <person name="Lou Y."/>
            <person name="Lucas S."/>
            <person name="Martin F."/>
            <person name="Montanini B."/>
            <person name="Napoli C."/>
            <person name="Nelson D.R."/>
            <person name="Nelson C."/>
            <person name="Nieminen K."/>
            <person name="Nilsson O."/>
            <person name="Pereda V."/>
            <person name="Peter G."/>
            <person name="Philippe R."/>
            <person name="Pilate G."/>
            <person name="Poliakov A."/>
            <person name="Razumovskaya J."/>
            <person name="Richardson P."/>
            <person name="Rinaldi C."/>
            <person name="Ritland K."/>
            <person name="Rouze P."/>
            <person name="Ryaboy D."/>
            <person name="Schmutz J."/>
            <person name="Schrader J."/>
            <person name="Segerman B."/>
            <person name="Shin H."/>
            <person name="Siddiqui A."/>
            <person name="Sterky F."/>
            <person name="Terry A."/>
            <person name="Tsai C.J."/>
            <person name="Uberbacher E."/>
            <person name="Unneberg P."/>
            <person name="Vahala J."/>
            <person name="Wall K."/>
            <person name="Wessler S."/>
            <person name="Yang G."/>
            <person name="Yin T."/>
            <person name="Douglas C."/>
            <person name="Marra M."/>
            <person name="Sandberg G."/>
            <person name="Van de Peer Y."/>
            <person name="Rokhsar D."/>
        </authorList>
    </citation>
    <scope>NUCLEOTIDE SEQUENCE [LARGE SCALE GENOMIC DNA]</scope>
    <source>
        <strain evidence="2">cv. Nisqually</strain>
    </source>
</reference>
<accession>A0A3N7FVB3</accession>
<evidence type="ECO:0000313" key="2">
    <source>
        <dbReference type="Proteomes" id="UP000006729"/>
    </source>
</evidence>
<organism evidence="1 2">
    <name type="scientific">Populus trichocarpa</name>
    <name type="common">Western balsam poplar</name>
    <name type="synonym">Populus balsamifera subsp. trichocarpa</name>
    <dbReference type="NCBI Taxonomy" id="3694"/>
    <lineage>
        <taxon>Eukaryota</taxon>
        <taxon>Viridiplantae</taxon>
        <taxon>Streptophyta</taxon>
        <taxon>Embryophyta</taxon>
        <taxon>Tracheophyta</taxon>
        <taxon>Spermatophyta</taxon>
        <taxon>Magnoliopsida</taxon>
        <taxon>eudicotyledons</taxon>
        <taxon>Gunneridae</taxon>
        <taxon>Pentapetalae</taxon>
        <taxon>rosids</taxon>
        <taxon>fabids</taxon>
        <taxon>Malpighiales</taxon>
        <taxon>Salicaceae</taxon>
        <taxon>Saliceae</taxon>
        <taxon>Populus</taxon>
    </lineage>
</organism>
<dbReference type="InParanoid" id="A0A3N7FVB3"/>
<protein>
    <submittedName>
        <fullName evidence="1">Uncharacterized protein</fullName>
    </submittedName>
</protein>
<dbReference type="EMBL" id="CM009301">
    <property type="protein sequence ID" value="RQO98452.1"/>
    <property type="molecule type" value="Genomic_DNA"/>
</dbReference>
<proteinExistence type="predicted"/>
<gene>
    <name evidence="1" type="ORF">POPTR_012G084350</name>
</gene>
<evidence type="ECO:0000313" key="1">
    <source>
        <dbReference type="EMBL" id="RQO98452.1"/>
    </source>
</evidence>
<sequence>MLCQDESKVSRNGNYIKAVLIFQDMLCQDMLCPCFESKICSINSLKFP</sequence>
<keyword evidence="2" id="KW-1185">Reference proteome</keyword>
<name>A0A3N7FVB3_POPTR</name>
<dbReference type="Proteomes" id="UP000006729">
    <property type="component" value="Chromosome 12"/>
</dbReference>